<name>A0ABX1SF00_9PSEU</name>
<evidence type="ECO:0000256" key="1">
    <source>
        <dbReference type="ARBA" id="ARBA00023015"/>
    </source>
</evidence>
<keyword evidence="2" id="KW-0238">DNA-binding</keyword>
<dbReference type="SUPFAM" id="SSF46785">
    <property type="entry name" value="Winged helix' DNA-binding domain"/>
    <property type="match status" value="1"/>
</dbReference>
<dbReference type="InterPro" id="IPR039422">
    <property type="entry name" value="MarR/SlyA-like"/>
</dbReference>
<dbReference type="Pfam" id="PF12802">
    <property type="entry name" value="MarR_2"/>
    <property type="match status" value="1"/>
</dbReference>
<evidence type="ECO:0000259" key="4">
    <source>
        <dbReference type="PROSITE" id="PS50995"/>
    </source>
</evidence>
<dbReference type="PROSITE" id="PS50995">
    <property type="entry name" value="HTH_MARR_2"/>
    <property type="match status" value="1"/>
</dbReference>
<dbReference type="PANTHER" id="PTHR33164:SF64">
    <property type="entry name" value="TRANSCRIPTIONAL REGULATOR SLYA"/>
    <property type="match status" value="1"/>
</dbReference>
<keyword evidence="6" id="KW-1185">Reference proteome</keyword>
<evidence type="ECO:0000313" key="5">
    <source>
        <dbReference type="EMBL" id="NMI00134.1"/>
    </source>
</evidence>
<accession>A0ABX1SF00</accession>
<protein>
    <submittedName>
        <fullName evidence="5">MarR family transcriptional regulator</fullName>
    </submittedName>
</protein>
<reference evidence="5 6" key="1">
    <citation type="submission" date="2020-04" db="EMBL/GenBank/DDBJ databases">
        <authorList>
            <person name="Klaysubun C."/>
            <person name="Duangmal K."/>
            <person name="Lipun K."/>
        </authorList>
    </citation>
    <scope>NUCLEOTIDE SEQUENCE [LARGE SCALE GENOMIC DNA]</scope>
    <source>
        <strain evidence="5 6">K10HN5</strain>
    </source>
</reference>
<feature type="domain" description="HTH marR-type" evidence="4">
    <location>
        <begin position="1"/>
        <end position="132"/>
    </location>
</feature>
<sequence length="135" mass="14848">MGRLLDHVEHHVARRTEAALGSASGGPTLEQWRVLELLADGAGHPMTEIAGYAMVPAPTLTKIVDRLVDAALVYRRVDDADRRRVLVFLSEHGRDLRRRLTSEVAQVEQEIAAELGADDAAHLLDLLSRLAQRLG</sequence>
<evidence type="ECO:0000313" key="6">
    <source>
        <dbReference type="Proteomes" id="UP000820669"/>
    </source>
</evidence>
<organism evidence="5 6">
    <name type="scientific">Pseudonocardia acidicola</name>
    <dbReference type="NCBI Taxonomy" id="2724939"/>
    <lineage>
        <taxon>Bacteria</taxon>
        <taxon>Bacillati</taxon>
        <taxon>Actinomycetota</taxon>
        <taxon>Actinomycetes</taxon>
        <taxon>Pseudonocardiales</taxon>
        <taxon>Pseudonocardiaceae</taxon>
        <taxon>Pseudonocardia</taxon>
    </lineage>
</organism>
<keyword evidence="1" id="KW-0805">Transcription regulation</keyword>
<gene>
    <name evidence="5" type="ORF">HF526_22890</name>
</gene>
<dbReference type="PANTHER" id="PTHR33164">
    <property type="entry name" value="TRANSCRIPTIONAL REGULATOR, MARR FAMILY"/>
    <property type="match status" value="1"/>
</dbReference>
<dbReference type="Proteomes" id="UP000820669">
    <property type="component" value="Unassembled WGS sequence"/>
</dbReference>
<comment type="caution">
    <text evidence="5">The sequence shown here is derived from an EMBL/GenBank/DDBJ whole genome shotgun (WGS) entry which is preliminary data.</text>
</comment>
<dbReference type="InterPro" id="IPR036390">
    <property type="entry name" value="WH_DNA-bd_sf"/>
</dbReference>
<dbReference type="InterPro" id="IPR036388">
    <property type="entry name" value="WH-like_DNA-bd_sf"/>
</dbReference>
<proteinExistence type="predicted"/>
<dbReference type="SMART" id="SM00347">
    <property type="entry name" value="HTH_MARR"/>
    <property type="match status" value="1"/>
</dbReference>
<dbReference type="Gene3D" id="1.10.10.10">
    <property type="entry name" value="Winged helix-like DNA-binding domain superfamily/Winged helix DNA-binding domain"/>
    <property type="match status" value="1"/>
</dbReference>
<keyword evidence="3" id="KW-0804">Transcription</keyword>
<dbReference type="EMBL" id="JAAXLA010000049">
    <property type="protein sequence ID" value="NMI00134.1"/>
    <property type="molecule type" value="Genomic_DNA"/>
</dbReference>
<dbReference type="PRINTS" id="PR00598">
    <property type="entry name" value="HTHMARR"/>
</dbReference>
<evidence type="ECO:0000256" key="3">
    <source>
        <dbReference type="ARBA" id="ARBA00023163"/>
    </source>
</evidence>
<evidence type="ECO:0000256" key="2">
    <source>
        <dbReference type="ARBA" id="ARBA00023125"/>
    </source>
</evidence>
<dbReference type="InterPro" id="IPR000835">
    <property type="entry name" value="HTH_MarR-typ"/>
</dbReference>